<dbReference type="WBParaSite" id="MCU_008751-RA">
    <property type="protein sequence ID" value="MCU_008751-RA"/>
    <property type="gene ID" value="MCU_008751"/>
</dbReference>
<dbReference type="InterPro" id="IPR036034">
    <property type="entry name" value="PDZ_sf"/>
</dbReference>
<dbReference type="GO" id="GO:0043197">
    <property type="term" value="C:dendritic spine"/>
    <property type="evidence" value="ECO:0007669"/>
    <property type="project" value="TreeGrafter"/>
</dbReference>
<evidence type="ECO:0000256" key="2">
    <source>
        <dbReference type="SAM" id="MobiDB-lite"/>
    </source>
</evidence>
<protein>
    <submittedName>
        <fullName evidence="4">PDZ domain-containing protein</fullName>
    </submittedName>
</protein>
<feature type="region of interest" description="Disordered" evidence="2">
    <location>
        <begin position="212"/>
        <end position="257"/>
    </location>
</feature>
<evidence type="ECO:0000313" key="4">
    <source>
        <dbReference type="WBParaSite" id="MCU_008751-RA"/>
    </source>
</evidence>
<sequence>MTLVAGGAHLDFRSADSYTPLHKSAISGNYEAIKVLLDLGQSPNTRDSNGLTPLYHCMLNDTSAMCAERLLFDHSVIGITDSAGLEEIHQACRFGRVQHLEQLIAYGADINSQTTYNGNTPLHFCAYNGQESCARLLLFRGANRTLKNRAGHSAYQEAVLANHVATANLIRDFQDEDIVPLRGSPKYNQQRRPSCQVRPLGQRCSSLGRLAEGYGGGDGFPTTSPNSPAVETKSKLTPPPPPLQQKQSTVSNDGHLPLLVTSSSGYSLYQGRDSANAETVKPLRGIRKTSVSGLQSLAPNGSLTVGRFKQNRPSCNPPSVPSLYRDNLDAVSLRSCESSITGRYSETSTLCSNNSRMNALREGSGSILDFDTRYLPRVIVLQKGPRGFGFVVQSKRATGGVFTPTDEIPSLHYLGHVEENNVAYRANLRPCDFILEVNNLNVATLSHQQVVEAIRDSGDMLSLKVVTLPTQLVEQFHYHGGDPDSQKPG</sequence>
<dbReference type="SUPFAM" id="SSF48403">
    <property type="entry name" value="Ankyrin repeat"/>
    <property type="match status" value="1"/>
</dbReference>
<dbReference type="SMART" id="SM00228">
    <property type="entry name" value="PDZ"/>
    <property type="match status" value="1"/>
</dbReference>
<reference evidence="4" key="1">
    <citation type="submission" date="2019-11" db="UniProtKB">
        <authorList>
            <consortium name="WormBaseParasite"/>
        </authorList>
    </citation>
    <scope>IDENTIFICATION</scope>
</reference>
<accession>A0A5K3FIR0</accession>
<feature type="region of interest" description="Disordered" evidence="2">
    <location>
        <begin position="294"/>
        <end position="320"/>
    </location>
</feature>
<evidence type="ECO:0000259" key="3">
    <source>
        <dbReference type="PROSITE" id="PS50106"/>
    </source>
</evidence>
<organism evidence="4">
    <name type="scientific">Mesocestoides corti</name>
    <name type="common">Flatworm</name>
    <dbReference type="NCBI Taxonomy" id="53468"/>
    <lineage>
        <taxon>Eukaryota</taxon>
        <taxon>Metazoa</taxon>
        <taxon>Spiralia</taxon>
        <taxon>Lophotrochozoa</taxon>
        <taxon>Platyhelminthes</taxon>
        <taxon>Cestoda</taxon>
        <taxon>Eucestoda</taxon>
        <taxon>Cyclophyllidea</taxon>
        <taxon>Mesocestoididae</taxon>
        <taxon>Mesocestoides</taxon>
    </lineage>
</organism>
<dbReference type="Gene3D" id="2.30.42.10">
    <property type="match status" value="1"/>
</dbReference>
<dbReference type="Pfam" id="PF12796">
    <property type="entry name" value="Ank_2"/>
    <property type="match status" value="2"/>
</dbReference>
<dbReference type="InterPro" id="IPR036770">
    <property type="entry name" value="Ankyrin_rpt-contain_sf"/>
</dbReference>
<dbReference type="GO" id="GO:0035255">
    <property type="term" value="F:ionotropic glutamate receptor binding"/>
    <property type="evidence" value="ECO:0007669"/>
    <property type="project" value="TreeGrafter"/>
</dbReference>
<evidence type="ECO:0000256" key="1">
    <source>
        <dbReference type="PROSITE-ProRule" id="PRU00023"/>
    </source>
</evidence>
<keyword evidence="1" id="KW-0040">ANK repeat</keyword>
<dbReference type="PANTHER" id="PTHR24135">
    <property type="entry name" value="SH3 AND MULTIPLE ANKYRIN REPEAT DOMAINS PROTEIN"/>
    <property type="match status" value="1"/>
</dbReference>
<feature type="compositionally biased region" description="Polar residues" evidence="2">
    <location>
        <begin position="294"/>
        <end position="303"/>
    </location>
</feature>
<dbReference type="AlphaFoldDB" id="A0A5K3FIR0"/>
<dbReference type="InterPro" id="IPR001478">
    <property type="entry name" value="PDZ"/>
</dbReference>
<dbReference type="Gene3D" id="1.25.40.20">
    <property type="entry name" value="Ankyrin repeat-containing domain"/>
    <property type="match status" value="1"/>
</dbReference>
<feature type="domain" description="PDZ" evidence="3">
    <location>
        <begin position="378"/>
        <end position="469"/>
    </location>
</feature>
<dbReference type="SUPFAM" id="SSF50156">
    <property type="entry name" value="PDZ domain-like"/>
    <property type="match status" value="1"/>
</dbReference>
<dbReference type="PROSITE" id="PS50106">
    <property type="entry name" value="PDZ"/>
    <property type="match status" value="1"/>
</dbReference>
<dbReference type="GO" id="GO:0014069">
    <property type="term" value="C:postsynaptic density"/>
    <property type="evidence" value="ECO:0007669"/>
    <property type="project" value="TreeGrafter"/>
</dbReference>
<feature type="repeat" description="ANK" evidence="1">
    <location>
        <begin position="83"/>
        <end position="115"/>
    </location>
</feature>
<dbReference type="GO" id="GO:0045211">
    <property type="term" value="C:postsynaptic membrane"/>
    <property type="evidence" value="ECO:0007669"/>
    <property type="project" value="TreeGrafter"/>
</dbReference>
<proteinExistence type="predicted"/>
<dbReference type="PROSITE" id="PS50088">
    <property type="entry name" value="ANK_REPEAT"/>
    <property type="match status" value="3"/>
</dbReference>
<feature type="repeat" description="ANK" evidence="1">
    <location>
        <begin position="117"/>
        <end position="149"/>
    </location>
</feature>
<feature type="repeat" description="ANK" evidence="1">
    <location>
        <begin position="16"/>
        <end position="48"/>
    </location>
</feature>
<dbReference type="Pfam" id="PF00595">
    <property type="entry name" value="PDZ"/>
    <property type="match status" value="1"/>
</dbReference>
<dbReference type="InterPro" id="IPR002110">
    <property type="entry name" value="Ankyrin_rpt"/>
</dbReference>
<dbReference type="GO" id="GO:0030160">
    <property type="term" value="F:synaptic receptor adaptor activity"/>
    <property type="evidence" value="ECO:0007669"/>
    <property type="project" value="TreeGrafter"/>
</dbReference>
<dbReference type="PANTHER" id="PTHR24135:SF28">
    <property type="entry name" value="LD13733P"/>
    <property type="match status" value="1"/>
</dbReference>
<dbReference type="PROSITE" id="PS50297">
    <property type="entry name" value="ANK_REP_REGION"/>
    <property type="match status" value="3"/>
</dbReference>
<dbReference type="InterPro" id="IPR051569">
    <property type="entry name" value="SHANK"/>
</dbReference>
<name>A0A5K3FIR0_MESCO</name>
<dbReference type="SMART" id="SM00248">
    <property type="entry name" value="ANK"/>
    <property type="match status" value="4"/>
</dbReference>